<accession>M0DB71</accession>
<evidence type="ECO:0000256" key="1">
    <source>
        <dbReference type="ARBA" id="ARBA00008791"/>
    </source>
</evidence>
<dbReference type="Proteomes" id="UP000011513">
    <property type="component" value="Unassembled WGS sequence"/>
</dbReference>
<dbReference type="AlphaFoldDB" id="M0DB71"/>
<dbReference type="InterPro" id="IPR006015">
    <property type="entry name" value="Universal_stress_UspA"/>
</dbReference>
<dbReference type="PANTHER" id="PTHR46268">
    <property type="entry name" value="STRESS RESPONSE PROTEIN NHAX"/>
    <property type="match status" value="1"/>
</dbReference>
<evidence type="ECO:0000313" key="4">
    <source>
        <dbReference type="Proteomes" id="UP000011513"/>
    </source>
</evidence>
<dbReference type="InterPro" id="IPR014729">
    <property type="entry name" value="Rossmann-like_a/b/a_fold"/>
</dbReference>
<protein>
    <submittedName>
        <fullName evidence="3">UpsA domain-containing protein</fullName>
    </submittedName>
</protein>
<comment type="similarity">
    <text evidence="1">Belongs to the universal stress protein A family.</text>
</comment>
<dbReference type="EMBL" id="AOIV01000015">
    <property type="protein sequence ID" value="ELZ32013.1"/>
    <property type="molecule type" value="Genomic_DNA"/>
</dbReference>
<dbReference type="Gene3D" id="3.40.50.620">
    <property type="entry name" value="HUPs"/>
    <property type="match status" value="1"/>
</dbReference>
<dbReference type="Pfam" id="PF00582">
    <property type="entry name" value="Usp"/>
    <property type="match status" value="1"/>
</dbReference>
<reference evidence="3 4" key="1">
    <citation type="journal article" date="2014" name="PLoS Genet.">
        <title>Phylogenetically driven sequencing of extremely halophilic archaea reveals strategies for static and dynamic osmo-response.</title>
        <authorList>
            <person name="Becker E.A."/>
            <person name="Seitzer P.M."/>
            <person name="Tritt A."/>
            <person name="Larsen D."/>
            <person name="Krusor M."/>
            <person name="Yao A.I."/>
            <person name="Wu D."/>
            <person name="Madern D."/>
            <person name="Eisen J.A."/>
            <person name="Darling A.E."/>
            <person name="Facciotti M.T."/>
        </authorList>
    </citation>
    <scope>NUCLEOTIDE SEQUENCE [LARGE SCALE GENOMIC DNA]</scope>
    <source>
        <strain evidence="3 4">JCM 14848</strain>
    </source>
</reference>
<dbReference type="InterPro" id="IPR006016">
    <property type="entry name" value="UspA"/>
</dbReference>
<feature type="domain" description="UspA" evidence="2">
    <location>
        <begin position="2"/>
        <end position="126"/>
    </location>
</feature>
<gene>
    <name evidence="3" type="ORF">C474_07602</name>
</gene>
<dbReference type="PRINTS" id="PR01438">
    <property type="entry name" value="UNVRSLSTRESS"/>
</dbReference>
<evidence type="ECO:0000259" key="2">
    <source>
        <dbReference type="Pfam" id="PF00582"/>
    </source>
</evidence>
<comment type="caution">
    <text evidence="3">The sequence shown here is derived from an EMBL/GenBank/DDBJ whole genome shotgun (WGS) entry which is preliminary data.</text>
</comment>
<sequence length="143" mass="15611">MKRVAEHALTLAELCDATVHVLYVVDDTAYASIPDDTRERAREALEGDGKSATEAIAERAFDRDLAVTREIRWGDPAVAIIAYAVENDIDMIIMGTRGKTGFERYLLGSVAEKVVRVSPVPVVTVHAGDREALLTELDELIGT</sequence>
<dbReference type="PANTHER" id="PTHR46268:SF6">
    <property type="entry name" value="UNIVERSAL STRESS PROTEIN UP12"/>
    <property type="match status" value="1"/>
</dbReference>
<evidence type="ECO:0000313" key="3">
    <source>
        <dbReference type="EMBL" id="ELZ32013.1"/>
    </source>
</evidence>
<name>M0DB71_HALPD</name>
<dbReference type="CDD" id="cd00293">
    <property type="entry name" value="USP-like"/>
    <property type="match status" value="1"/>
</dbReference>
<proteinExistence type="inferred from homology"/>
<keyword evidence="4" id="KW-1185">Reference proteome</keyword>
<dbReference type="eggNOG" id="arCOG02053">
    <property type="taxonomic scope" value="Archaea"/>
</dbReference>
<organism evidence="3 4">
    <name type="scientific">Halogeometricum pallidum JCM 14848</name>
    <dbReference type="NCBI Taxonomy" id="1227487"/>
    <lineage>
        <taxon>Archaea</taxon>
        <taxon>Methanobacteriati</taxon>
        <taxon>Methanobacteriota</taxon>
        <taxon>Stenosarchaea group</taxon>
        <taxon>Halobacteria</taxon>
        <taxon>Halobacteriales</taxon>
        <taxon>Haloferacaceae</taxon>
        <taxon>Halogeometricum</taxon>
    </lineage>
</organism>
<dbReference type="InParanoid" id="M0DB71"/>
<dbReference type="SUPFAM" id="SSF52402">
    <property type="entry name" value="Adenine nucleotide alpha hydrolases-like"/>
    <property type="match status" value="1"/>
</dbReference>